<dbReference type="InterPro" id="IPR000787">
    <property type="entry name" value="Peptidase_M29"/>
</dbReference>
<accession>A0A918F6E2</accession>
<evidence type="ECO:0000313" key="4">
    <source>
        <dbReference type="Proteomes" id="UP000610303"/>
    </source>
</evidence>
<keyword evidence="1" id="KW-0479">Metal-binding</keyword>
<dbReference type="GO" id="GO:0004177">
    <property type="term" value="F:aminopeptidase activity"/>
    <property type="evidence" value="ECO:0007669"/>
    <property type="project" value="InterPro"/>
</dbReference>
<name>A0A918F6E2_AGRME</name>
<dbReference type="PANTHER" id="PTHR34448">
    <property type="entry name" value="AMINOPEPTIDASE"/>
    <property type="match status" value="1"/>
</dbReference>
<evidence type="ECO:0000313" key="3">
    <source>
        <dbReference type="EMBL" id="GGR12479.1"/>
    </source>
</evidence>
<dbReference type="InterPro" id="IPR052170">
    <property type="entry name" value="M29_Exopeptidase"/>
</dbReference>
<dbReference type="Pfam" id="PF02073">
    <property type="entry name" value="Peptidase_M29"/>
    <property type="match status" value="1"/>
</dbReference>
<reference evidence="3" key="2">
    <citation type="submission" date="2020-09" db="EMBL/GenBank/DDBJ databases">
        <authorList>
            <person name="Sun Q."/>
            <person name="Ohkuma M."/>
        </authorList>
    </citation>
    <scope>NUCLEOTIDE SEQUENCE</scope>
    <source>
        <strain evidence="3">JCM 3346</strain>
    </source>
</reference>
<feature type="region of interest" description="Disordered" evidence="2">
    <location>
        <begin position="1"/>
        <end position="22"/>
    </location>
</feature>
<dbReference type="SUPFAM" id="SSF144052">
    <property type="entry name" value="Thermophilic metalloprotease-like"/>
    <property type="match status" value="1"/>
</dbReference>
<dbReference type="GO" id="GO:0046872">
    <property type="term" value="F:metal ion binding"/>
    <property type="evidence" value="ECO:0007669"/>
    <property type="project" value="UniProtKB-KW"/>
</dbReference>
<dbReference type="GO" id="GO:0006508">
    <property type="term" value="P:proteolysis"/>
    <property type="evidence" value="ECO:0007669"/>
    <property type="project" value="InterPro"/>
</dbReference>
<comment type="caution">
    <text evidence="3">The sequence shown here is derived from an EMBL/GenBank/DDBJ whole genome shotgun (WGS) entry which is preliminary data.</text>
</comment>
<reference evidence="3" key="1">
    <citation type="journal article" date="2014" name="Int. J. Syst. Evol. Microbiol.">
        <title>Complete genome sequence of Corynebacterium casei LMG S-19264T (=DSM 44701T), isolated from a smear-ripened cheese.</title>
        <authorList>
            <consortium name="US DOE Joint Genome Institute (JGI-PGF)"/>
            <person name="Walter F."/>
            <person name="Albersmeier A."/>
            <person name="Kalinowski J."/>
            <person name="Ruckert C."/>
        </authorList>
    </citation>
    <scope>NUCLEOTIDE SEQUENCE</scope>
    <source>
        <strain evidence="3">JCM 3346</strain>
    </source>
</reference>
<dbReference type="AlphaFoldDB" id="A0A918F6E2"/>
<dbReference type="EMBL" id="BMRJ01000001">
    <property type="protein sequence ID" value="GGR12479.1"/>
    <property type="molecule type" value="Genomic_DNA"/>
</dbReference>
<proteinExistence type="predicted"/>
<keyword evidence="4" id="KW-1185">Reference proteome</keyword>
<organism evidence="3 4">
    <name type="scientific">Agromyces mediolanus</name>
    <name type="common">Corynebacterium mediolanum</name>
    <dbReference type="NCBI Taxonomy" id="41986"/>
    <lineage>
        <taxon>Bacteria</taxon>
        <taxon>Bacillati</taxon>
        <taxon>Actinomycetota</taxon>
        <taxon>Actinomycetes</taxon>
        <taxon>Micrococcales</taxon>
        <taxon>Microbacteriaceae</taxon>
        <taxon>Agromyces</taxon>
    </lineage>
</organism>
<evidence type="ECO:0008006" key="5">
    <source>
        <dbReference type="Google" id="ProtNLM"/>
    </source>
</evidence>
<dbReference type="Proteomes" id="UP000610303">
    <property type="component" value="Unassembled WGS sequence"/>
</dbReference>
<protein>
    <recommendedName>
        <fullName evidence="5">Aminopeptidase</fullName>
    </recommendedName>
</protein>
<dbReference type="PANTHER" id="PTHR34448:SF1">
    <property type="entry name" value="BLL6088 PROTEIN"/>
    <property type="match status" value="1"/>
</dbReference>
<gene>
    <name evidence="3" type="ORF">GCM10010196_01170</name>
</gene>
<evidence type="ECO:0000256" key="2">
    <source>
        <dbReference type="SAM" id="MobiDB-lite"/>
    </source>
</evidence>
<sequence length="361" mass="38454">MSGPAASSAATGLRRPSALPPVSDADLDRGARELIDTCLAVGASDRVLVLADEATRGLAERIVTAAARVADDARLHLVPGLDDDYPAAFAEIERAIAGHRPTVTAFAARDGDDRLAWDERFWALLDGVGARHAQLTALDRPSLGIGLAADYREVARFSELVRDRLAGATTAEVRNALGTEIRFTLDPARPWTAFTGLYHAPSEGGRLPQGEVFCSPIGADGVIAASVLGYPFNASTGLLAEPVRFEVRGGRLVGLEHPDAELAARLRAWFDRDEHAGRIGEFAVGTNRACTALSGTLLFDENVPGCHIALGHPFGDYTGAHWHSEVHVDLVVERPTITVDGAPLLVDGRYPDPLPADWSPE</sequence>
<evidence type="ECO:0000256" key="1">
    <source>
        <dbReference type="ARBA" id="ARBA00022723"/>
    </source>
</evidence>
<dbReference type="RefSeq" id="WP_189083380.1">
    <property type="nucleotide sequence ID" value="NZ_BMRJ01000001.1"/>
</dbReference>